<sequence>MNLYDSICEMAGGIMASTFGDGVTYEVVTKNHGTILVDGIYTPVIFEAAVTPQGARQAMRKSKIDLVRSQLIAGGITDIRKDLFGATIDIDGETMTIQDPRDDRKVFVDCQFRSSGSLRGG</sequence>
<protein>
    <submittedName>
        <fullName evidence="1">Uncharacterized protein</fullName>
    </submittedName>
</protein>
<evidence type="ECO:0000313" key="1">
    <source>
        <dbReference type="EMBL" id="RKE93603.1"/>
    </source>
</evidence>
<dbReference type="STRING" id="1443111.Z949_1847"/>
<reference evidence="1 2" key="1">
    <citation type="submission" date="2018-09" db="EMBL/GenBank/DDBJ databases">
        <title>Genomic Encyclopedia of Archaeal and Bacterial Type Strains, Phase II (KMG-II): from individual species to whole genera.</title>
        <authorList>
            <person name="Goeker M."/>
        </authorList>
    </citation>
    <scope>NUCLEOTIDE SEQUENCE [LARGE SCALE GENOMIC DNA]</scope>
    <source>
        <strain evidence="1 2">DSM 11458</strain>
    </source>
</reference>
<proteinExistence type="predicted"/>
<dbReference type="AlphaFoldDB" id="A0A420DHA5"/>
<dbReference type="Proteomes" id="UP000284407">
    <property type="component" value="Unassembled WGS sequence"/>
</dbReference>
<dbReference type="RefSeq" id="WP_025062348.1">
    <property type="nucleotide sequence ID" value="NZ_RAQK01000002.1"/>
</dbReference>
<comment type="caution">
    <text evidence="1">The sequence shown here is derived from an EMBL/GenBank/DDBJ whole genome shotgun (WGS) entry which is preliminary data.</text>
</comment>
<dbReference type="EMBL" id="RAQK01000002">
    <property type="protein sequence ID" value="RKE93603.1"/>
    <property type="molecule type" value="Genomic_DNA"/>
</dbReference>
<name>A0A420DHA5_9RHOB</name>
<organism evidence="1 2">
    <name type="scientific">Sulfitobacter guttiformis</name>
    <dbReference type="NCBI Taxonomy" id="74349"/>
    <lineage>
        <taxon>Bacteria</taxon>
        <taxon>Pseudomonadati</taxon>
        <taxon>Pseudomonadota</taxon>
        <taxon>Alphaproteobacteria</taxon>
        <taxon>Rhodobacterales</taxon>
        <taxon>Roseobacteraceae</taxon>
        <taxon>Sulfitobacter</taxon>
    </lineage>
</organism>
<gene>
    <name evidence="1" type="ORF">C8N30_2680</name>
</gene>
<accession>A0A420DHA5</accession>
<evidence type="ECO:0000313" key="2">
    <source>
        <dbReference type="Proteomes" id="UP000284407"/>
    </source>
</evidence>
<keyword evidence="2" id="KW-1185">Reference proteome</keyword>